<protein>
    <submittedName>
        <fullName evidence="2">Uncharacterized protein</fullName>
    </submittedName>
</protein>
<feature type="non-terminal residue" evidence="2">
    <location>
        <position position="1"/>
    </location>
</feature>
<gene>
    <name evidence="2" type="ORF">PCOR1329_LOCUS69270</name>
</gene>
<keyword evidence="1" id="KW-0732">Signal</keyword>
<evidence type="ECO:0000313" key="3">
    <source>
        <dbReference type="Proteomes" id="UP001189429"/>
    </source>
</evidence>
<sequence>FKSAECPDMFNAVDGLLLLLYVAKVNAFDLSLEAFPHRGCGMFIFALDHDIGVVTISGKELVEHQELPKYGQTVASQALANNYAAIVKEANFEVTPETTARRRRRSSKGAEEIEARIHGAQLTLDSQHDAKCSKKMTLAAASQRAQAPARAMKSIAQWEGVAAWKGDLG</sequence>
<feature type="non-terminal residue" evidence="2">
    <location>
        <position position="169"/>
    </location>
</feature>
<organism evidence="2 3">
    <name type="scientific">Prorocentrum cordatum</name>
    <dbReference type="NCBI Taxonomy" id="2364126"/>
    <lineage>
        <taxon>Eukaryota</taxon>
        <taxon>Sar</taxon>
        <taxon>Alveolata</taxon>
        <taxon>Dinophyceae</taxon>
        <taxon>Prorocentrales</taxon>
        <taxon>Prorocentraceae</taxon>
        <taxon>Prorocentrum</taxon>
    </lineage>
</organism>
<proteinExistence type="predicted"/>
<feature type="signal peptide" evidence="1">
    <location>
        <begin position="1"/>
        <end position="27"/>
    </location>
</feature>
<reference evidence="2" key="1">
    <citation type="submission" date="2023-10" db="EMBL/GenBank/DDBJ databases">
        <authorList>
            <person name="Chen Y."/>
            <person name="Shah S."/>
            <person name="Dougan E. K."/>
            <person name="Thang M."/>
            <person name="Chan C."/>
        </authorList>
    </citation>
    <scope>NUCLEOTIDE SEQUENCE [LARGE SCALE GENOMIC DNA]</scope>
</reference>
<keyword evidence="3" id="KW-1185">Reference proteome</keyword>
<dbReference type="EMBL" id="CAUYUJ010019082">
    <property type="protein sequence ID" value="CAK0888494.1"/>
    <property type="molecule type" value="Genomic_DNA"/>
</dbReference>
<comment type="caution">
    <text evidence="2">The sequence shown here is derived from an EMBL/GenBank/DDBJ whole genome shotgun (WGS) entry which is preliminary data.</text>
</comment>
<evidence type="ECO:0000313" key="2">
    <source>
        <dbReference type="EMBL" id="CAK0888494.1"/>
    </source>
</evidence>
<evidence type="ECO:0000256" key="1">
    <source>
        <dbReference type="SAM" id="SignalP"/>
    </source>
</evidence>
<name>A0ABN9WSM5_9DINO</name>
<dbReference type="Proteomes" id="UP001189429">
    <property type="component" value="Unassembled WGS sequence"/>
</dbReference>
<feature type="chain" id="PRO_5045278752" evidence="1">
    <location>
        <begin position="28"/>
        <end position="169"/>
    </location>
</feature>
<accession>A0ABN9WSM5</accession>